<comment type="caution">
    <text evidence="4">The sequence shown here is derived from an EMBL/GenBank/DDBJ whole genome shotgun (WGS) entry which is preliminary data.</text>
</comment>
<reference evidence="5" key="1">
    <citation type="journal article" date="2019" name="Int. J. Syst. Evol. Microbiol.">
        <title>The Global Catalogue of Microorganisms (GCM) 10K type strain sequencing project: providing services to taxonomists for standard genome sequencing and annotation.</title>
        <authorList>
            <consortium name="The Broad Institute Genomics Platform"/>
            <consortium name="The Broad Institute Genome Sequencing Center for Infectious Disease"/>
            <person name="Wu L."/>
            <person name="Ma J."/>
        </authorList>
    </citation>
    <scope>NUCLEOTIDE SEQUENCE [LARGE SCALE GENOMIC DNA]</scope>
    <source>
        <strain evidence="5">JCM 10083</strain>
    </source>
</reference>
<gene>
    <name evidence="4" type="ORF">ACFQVD_09075</name>
</gene>
<feature type="region of interest" description="Disordered" evidence="2">
    <location>
        <begin position="160"/>
        <end position="184"/>
    </location>
</feature>
<dbReference type="EMBL" id="JBHTEE010000001">
    <property type="protein sequence ID" value="MFC7600249.1"/>
    <property type="molecule type" value="Genomic_DNA"/>
</dbReference>
<dbReference type="PANTHER" id="PTHR43625">
    <property type="entry name" value="AFLATOXIN B1 ALDEHYDE REDUCTASE"/>
    <property type="match status" value="1"/>
</dbReference>
<keyword evidence="5" id="KW-1185">Reference proteome</keyword>
<evidence type="ECO:0000256" key="1">
    <source>
        <dbReference type="ARBA" id="ARBA00023002"/>
    </source>
</evidence>
<dbReference type="Pfam" id="PF00248">
    <property type="entry name" value="Aldo_ket_red"/>
    <property type="match status" value="1"/>
</dbReference>
<dbReference type="Proteomes" id="UP001596514">
    <property type="component" value="Unassembled WGS sequence"/>
</dbReference>
<feature type="domain" description="NADP-dependent oxidoreductase" evidence="3">
    <location>
        <begin position="6"/>
        <end position="160"/>
    </location>
</feature>
<evidence type="ECO:0000313" key="4">
    <source>
        <dbReference type="EMBL" id="MFC7600249.1"/>
    </source>
</evidence>
<dbReference type="RefSeq" id="WP_386270828.1">
    <property type="nucleotide sequence ID" value="NZ_BAAAGK010000088.1"/>
</dbReference>
<proteinExistence type="predicted"/>
<name>A0ABW2SX31_9ACTN</name>
<evidence type="ECO:0000256" key="2">
    <source>
        <dbReference type="SAM" id="MobiDB-lite"/>
    </source>
</evidence>
<evidence type="ECO:0000313" key="5">
    <source>
        <dbReference type="Proteomes" id="UP001596514"/>
    </source>
</evidence>
<organism evidence="4 5">
    <name type="scientific">Streptosporangium amethystogenes subsp. fukuiense</name>
    <dbReference type="NCBI Taxonomy" id="698418"/>
    <lineage>
        <taxon>Bacteria</taxon>
        <taxon>Bacillati</taxon>
        <taxon>Actinomycetota</taxon>
        <taxon>Actinomycetes</taxon>
        <taxon>Streptosporangiales</taxon>
        <taxon>Streptosporangiaceae</taxon>
        <taxon>Streptosporangium</taxon>
    </lineage>
</organism>
<dbReference type="SUPFAM" id="SSF51430">
    <property type="entry name" value="NAD(P)-linked oxidoreductase"/>
    <property type="match status" value="1"/>
</dbReference>
<dbReference type="Gene3D" id="3.20.20.100">
    <property type="entry name" value="NADP-dependent oxidoreductase domain"/>
    <property type="match status" value="1"/>
</dbReference>
<evidence type="ECO:0000259" key="3">
    <source>
        <dbReference type="Pfam" id="PF00248"/>
    </source>
</evidence>
<dbReference type="InterPro" id="IPR050791">
    <property type="entry name" value="Aldo-Keto_reductase"/>
</dbReference>
<dbReference type="InterPro" id="IPR036812">
    <property type="entry name" value="NAD(P)_OxRdtase_dom_sf"/>
</dbReference>
<dbReference type="InterPro" id="IPR023210">
    <property type="entry name" value="NADP_OxRdtase_dom"/>
</dbReference>
<accession>A0ABW2SX31</accession>
<keyword evidence="1" id="KW-0560">Oxidoreductase</keyword>
<protein>
    <submittedName>
        <fullName evidence="4">Aldo/keto reductase</fullName>
    </submittedName>
</protein>
<sequence>MGAFRLSEAGPDTIRRAHAVHSVAAVQSEYSLWTRGVEERVLPVLRELGIGLVPFAPLGRGFLTGKIRSSEGFAEKDFRHGNPRFTGANLQANLRIADEIQAVAEQAGASGAQVALAWLLAQGDDIVPTPGTKRVARVEENIAAADLQLTAQQLDRLSAAGDPHRGRAGHPGALTRPTATHIPGGRVAACRS</sequence>
<dbReference type="PANTHER" id="PTHR43625:SF40">
    <property type="entry name" value="ALDO-KETO REDUCTASE YAKC [NADP(+)]"/>
    <property type="match status" value="1"/>
</dbReference>